<accession>A6JKN3</accession>
<evidence type="ECO:0000313" key="2">
    <source>
        <dbReference type="EMBL" id="EDL97249.1"/>
    </source>
</evidence>
<name>A6JKN3_RAT</name>
<dbReference type="EMBL" id="CH473988">
    <property type="protein sequence ID" value="EDL97249.1"/>
    <property type="molecule type" value="Genomic_DNA"/>
</dbReference>
<dbReference type="AlphaFoldDB" id="A6JKN3"/>
<gene>
    <name evidence="2" type="ORF">rCG_60902</name>
</gene>
<proteinExistence type="predicted"/>
<organism evidence="2 3">
    <name type="scientific">Rattus norvegicus</name>
    <name type="common">Rat</name>
    <dbReference type="NCBI Taxonomy" id="10116"/>
    <lineage>
        <taxon>Eukaryota</taxon>
        <taxon>Metazoa</taxon>
        <taxon>Chordata</taxon>
        <taxon>Craniata</taxon>
        <taxon>Vertebrata</taxon>
        <taxon>Euteleostomi</taxon>
        <taxon>Mammalia</taxon>
        <taxon>Eutheria</taxon>
        <taxon>Euarchontoglires</taxon>
        <taxon>Glires</taxon>
        <taxon>Rodentia</taxon>
        <taxon>Myomorpha</taxon>
        <taxon>Muroidea</taxon>
        <taxon>Muridae</taxon>
        <taxon>Murinae</taxon>
        <taxon>Rattus</taxon>
    </lineage>
</organism>
<evidence type="ECO:0000313" key="3">
    <source>
        <dbReference type="Proteomes" id="UP000234681"/>
    </source>
</evidence>
<feature type="compositionally biased region" description="Basic residues" evidence="1">
    <location>
        <begin position="1"/>
        <end position="16"/>
    </location>
</feature>
<dbReference type="Proteomes" id="UP000234681">
    <property type="component" value="Chromosome 20"/>
</dbReference>
<reference evidence="3" key="1">
    <citation type="submission" date="2005-09" db="EMBL/GenBank/DDBJ databases">
        <authorList>
            <person name="Mural R.J."/>
            <person name="Li P.W."/>
            <person name="Adams M.D."/>
            <person name="Amanatides P.G."/>
            <person name="Baden-Tillson H."/>
            <person name="Barnstead M."/>
            <person name="Chin S.H."/>
            <person name="Dew I."/>
            <person name="Evans C.A."/>
            <person name="Ferriera S."/>
            <person name="Flanigan M."/>
            <person name="Fosler C."/>
            <person name="Glodek A."/>
            <person name="Gu Z."/>
            <person name="Holt R.A."/>
            <person name="Jennings D."/>
            <person name="Kraft C.L."/>
            <person name="Lu F."/>
            <person name="Nguyen T."/>
            <person name="Nusskern D.R."/>
            <person name="Pfannkoch C.M."/>
            <person name="Sitter C."/>
            <person name="Sutton G.G."/>
            <person name="Venter J.C."/>
            <person name="Wang Z."/>
            <person name="Woodage T."/>
            <person name="Zheng X.H."/>
            <person name="Zhong F."/>
        </authorList>
    </citation>
    <scope>NUCLEOTIDE SEQUENCE [LARGE SCALE GENOMIC DNA]</scope>
    <source>
        <strain>BN</strain>
        <strain evidence="3">Sprague-Dawley</strain>
    </source>
</reference>
<feature type="region of interest" description="Disordered" evidence="1">
    <location>
        <begin position="1"/>
        <end position="20"/>
    </location>
</feature>
<protein>
    <submittedName>
        <fullName evidence="2">RCG60902</fullName>
    </submittedName>
</protein>
<sequence length="60" mass="6809">MRFTKKHSRKDRKKIQRLLGAPVKPKALKPKMPKGPHGICLAFLAQLTLSLRTGCKTTWP</sequence>
<evidence type="ECO:0000256" key="1">
    <source>
        <dbReference type="SAM" id="MobiDB-lite"/>
    </source>
</evidence>